<keyword evidence="10" id="KW-1185">Reference proteome</keyword>
<dbReference type="UniPathway" id="UPA00219"/>
<dbReference type="CDD" id="cd16913">
    <property type="entry name" value="YkuD_like"/>
    <property type="match status" value="1"/>
</dbReference>
<evidence type="ECO:0000259" key="8">
    <source>
        <dbReference type="PROSITE" id="PS52029"/>
    </source>
</evidence>
<keyword evidence="3" id="KW-0808">Transferase</keyword>
<evidence type="ECO:0000313" key="9">
    <source>
        <dbReference type="EMBL" id="MBL4927986.1"/>
    </source>
</evidence>
<dbReference type="EMBL" id="JAESVP010000003">
    <property type="protein sequence ID" value="MBL4927986.1"/>
    <property type="molecule type" value="Genomic_DNA"/>
</dbReference>
<dbReference type="PROSITE" id="PS52029">
    <property type="entry name" value="LD_TPASE"/>
    <property type="match status" value="1"/>
</dbReference>
<dbReference type="SUPFAM" id="SSF141523">
    <property type="entry name" value="L,D-transpeptidase catalytic domain-like"/>
    <property type="match status" value="1"/>
</dbReference>
<dbReference type="InterPro" id="IPR052905">
    <property type="entry name" value="LD-transpeptidase_YkuD-like"/>
</dbReference>
<evidence type="ECO:0000256" key="1">
    <source>
        <dbReference type="ARBA" id="ARBA00004752"/>
    </source>
</evidence>
<proteinExistence type="inferred from homology"/>
<sequence>MGLALAASAQGQGLLTAFIKSVAEAVNAEGTDTAGIAAFYQARGYQTLWTGPSDAPRREAFLTALDAASEQGLPPARYGRDALVAAFHSAVTEGDRGRLEVAMSRAFVTFAGDLKAGVIAPKKLDRTIVRDIARPEAAATLAAFAAADPWGFFRALPPSTPEYARLLKEKLRLEGIIASGGWGAEVPGELSPGAAGPKAVALRDRLVALGYLPHSASGAFDRPMVRAVQRYQADNGITANGVVGDSTLAALNTPPEDRLKAVTVAMERLRWMGDAPRGDRHIWVNQPDFTAKIMDGGAVTFQTRAVIGKNSADTRTPEFSDEMEYMVVNPSWGVPRSIIVKEYLPLLQKNPNAVSHIQVVDRSGRVVPRGAVNFAAYSASSFPFSMRQPPSDGNALGLVKFMFPNQYNIYLHDTPSKNLFANEVRAYSHGCIRLGDPFDFAYALLARQTDDPKRVFQNELDGGRESLVRLDVKVPVHLVYFTAWPTARGTIGYRNDIYGRDAAIFRALSEAGVVLPQVQG</sequence>
<dbReference type="SUPFAM" id="SSF47090">
    <property type="entry name" value="PGBD-like"/>
    <property type="match status" value="1"/>
</dbReference>
<dbReference type="GO" id="GO:0008360">
    <property type="term" value="P:regulation of cell shape"/>
    <property type="evidence" value="ECO:0007669"/>
    <property type="project" value="UniProtKB-UniRule"/>
</dbReference>
<feature type="domain" description="L,D-TPase catalytic" evidence="8">
    <location>
        <begin position="280"/>
        <end position="456"/>
    </location>
</feature>
<evidence type="ECO:0000256" key="3">
    <source>
        <dbReference type="ARBA" id="ARBA00022679"/>
    </source>
</evidence>
<evidence type="ECO:0000256" key="4">
    <source>
        <dbReference type="ARBA" id="ARBA00022960"/>
    </source>
</evidence>
<dbReference type="Proteomes" id="UP000619033">
    <property type="component" value="Unassembled WGS sequence"/>
</dbReference>
<dbReference type="InterPro" id="IPR036366">
    <property type="entry name" value="PGBDSf"/>
</dbReference>
<evidence type="ECO:0000256" key="6">
    <source>
        <dbReference type="ARBA" id="ARBA00023316"/>
    </source>
</evidence>
<dbReference type="InterPro" id="IPR038063">
    <property type="entry name" value="Transpep_catalytic_dom"/>
</dbReference>
<evidence type="ECO:0000313" key="10">
    <source>
        <dbReference type="Proteomes" id="UP000619033"/>
    </source>
</evidence>
<accession>A0A8J7MQG5</accession>
<keyword evidence="6 7" id="KW-0961">Cell wall biogenesis/degradation</keyword>
<dbReference type="Gene3D" id="1.10.101.10">
    <property type="entry name" value="PGBD-like superfamily/PGBD"/>
    <property type="match status" value="1"/>
</dbReference>
<dbReference type="GO" id="GO:0009252">
    <property type="term" value="P:peptidoglycan biosynthetic process"/>
    <property type="evidence" value="ECO:0007669"/>
    <property type="project" value="UniProtKB-UniPathway"/>
</dbReference>
<comment type="similarity">
    <text evidence="2">Belongs to the YkuD family.</text>
</comment>
<comment type="caution">
    <text evidence="9">The sequence shown here is derived from an EMBL/GenBank/DDBJ whole genome shotgun (WGS) entry which is preliminary data.</text>
</comment>
<dbReference type="PANTHER" id="PTHR41533:SF2">
    <property type="entry name" value="BLR7131 PROTEIN"/>
    <property type="match status" value="1"/>
</dbReference>
<evidence type="ECO:0000256" key="5">
    <source>
        <dbReference type="ARBA" id="ARBA00022984"/>
    </source>
</evidence>
<feature type="active site" description="Nucleophile" evidence="7">
    <location>
        <position position="431"/>
    </location>
</feature>
<reference evidence="9" key="1">
    <citation type="submission" date="2021-01" db="EMBL/GenBank/DDBJ databases">
        <title>Genome seq and assembly of Tabrizicola sp. KVB23.</title>
        <authorList>
            <person name="Chhetri G."/>
        </authorList>
    </citation>
    <scope>NUCLEOTIDE SEQUENCE</scope>
    <source>
        <strain evidence="9">KVB23</strain>
    </source>
</reference>
<name>A0A8J7MQG5_9RHOB</name>
<dbReference type="InterPro" id="IPR036365">
    <property type="entry name" value="PGBD-like_sf"/>
</dbReference>
<dbReference type="PANTHER" id="PTHR41533">
    <property type="entry name" value="L,D-TRANSPEPTIDASE HI_1667-RELATED"/>
    <property type="match status" value="1"/>
</dbReference>
<dbReference type="Gene3D" id="2.40.440.10">
    <property type="entry name" value="L,D-transpeptidase catalytic domain-like"/>
    <property type="match status" value="1"/>
</dbReference>
<dbReference type="AlphaFoldDB" id="A0A8J7MQG5"/>
<evidence type="ECO:0000256" key="2">
    <source>
        <dbReference type="ARBA" id="ARBA00005992"/>
    </source>
</evidence>
<dbReference type="Pfam" id="PF01471">
    <property type="entry name" value="PG_binding_1"/>
    <property type="match status" value="1"/>
</dbReference>
<dbReference type="InterPro" id="IPR005490">
    <property type="entry name" value="LD_TPept_cat_dom"/>
</dbReference>
<dbReference type="GO" id="GO:0016740">
    <property type="term" value="F:transferase activity"/>
    <property type="evidence" value="ECO:0007669"/>
    <property type="project" value="UniProtKB-KW"/>
</dbReference>
<comment type="pathway">
    <text evidence="1 7">Cell wall biogenesis; peptidoglycan biosynthesis.</text>
</comment>
<keyword evidence="4 7" id="KW-0133">Cell shape</keyword>
<dbReference type="GO" id="GO:0004180">
    <property type="term" value="F:carboxypeptidase activity"/>
    <property type="evidence" value="ECO:0007669"/>
    <property type="project" value="UniProtKB-ARBA"/>
</dbReference>
<dbReference type="InterPro" id="IPR002477">
    <property type="entry name" value="Peptidoglycan-bd-like"/>
</dbReference>
<dbReference type="RefSeq" id="WP_202659408.1">
    <property type="nucleotide sequence ID" value="NZ_JAESVP010000003.1"/>
</dbReference>
<keyword evidence="5 7" id="KW-0573">Peptidoglycan synthesis</keyword>
<feature type="active site" description="Proton donor/acceptor" evidence="7">
    <location>
        <position position="412"/>
    </location>
</feature>
<protein>
    <submittedName>
        <fullName evidence="9">L,D-transpeptidase family protein</fullName>
    </submittedName>
</protein>
<dbReference type="GO" id="GO:0071555">
    <property type="term" value="P:cell wall organization"/>
    <property type="evidence" value="ECO:0007669"/>
    <property type="project" value="UniProtKB-UniRule"/>
</dbReference>
<dbReference type="Pfam" id="PF20142">
    <property type="entry name" value="Scaffold"/>
    <property type="match status" value="1"/>
</dbReference>
<dbReference type="InterPro" id="IPR045380">
    <property type="entry name" value="LD_TPept_scaffold_dom"/>
</dbReference>
<organism evidence="9 10">
    <name type="scientific">Fuscibacter oryzae</name>
    <dbReference type="NCBI Taxonomy" id="2803939"/>
    <lineage>
        <taxon>Bacteria</taxon>
        <taxon>Pseudomonadati</taxon>
        <taxon>Pseudomonadota</taxon>
        <taxon>Alphaproteobacteria</taxon>
        <taxon>Rhodobacterales</taxon>
        <taxon>Paracoccaceae</taxon>
        <taxon>Fuscibacter</taxon>
    </lineage>
</organism>
<evidence type="ECO:0000256" key="7">
    <source>
        <dbReference type="PROSITE-ProRule" id="PRU01373"/>
    </source>
</evidence>
<dbReference type="Pfam" id="PF03734">
    <property type="entry name" value="YkuD"/>
    <property type="match status" value="1"/>
</dbReference>
<gene>
    <name evidence="9" type="ORF">JI744_07700</name>
</gene>